<sequence length="262" mass="30806">MNCKQNTYLNALRVILCHVNGRRPDNIIIDFEKSVENIFRNLIPTANIHGCFFHFSQAIWRKAQHLGLERRYVADEDYRTFIKMFTALSFCPTADVAQHFNSLSLYFINSAGNDQAHLEFIDYFESTWIGRPTRRPMFQHEMWNNREITIQHLTRTTNSVESWHHQIQAKFLSPHPNIFAFIGGIREEIVRVNAISVKLDCGQEPPLYSRAEYRQANERLLTPIGRYHQMDTENFLQATSKFVKFRGVDPVRQQNEEPIEDD</sequence>
<accession>A0ABD2LDJ7</accession>
<proteinExistence type="predicted"/>
<protein>
    <recommendedName>
        <fullName evidence="3">MULE transposase domain-containing protein</fullName>
    </recommendedName>
</protein>
<name>A0ABD2LDJ7_9BILA</name>
<evidence type="ECO:0000313" key="2">
    <source>
        <dbReference type="Proteomes" id="UP001620626"/>
    </source>
</evidence>
<keyword evidence="2" id="KW-1185">Reference proteome</keyword>
<gene>
    <name evidence="1" type="ORF">niasHT_018372</name>
</gene>
<comment type="caution">
    <text evidence="1">The sequence shown here is derived from an EMBL/GenBank/DDBJ whole genome shotgun (WGS) entry which is preliminary data.</text>
</comment>
<dbReference type="AlphaFoldDB" id="A0ABD2LDJ7"/>
<evidence type="ECO:0000313" key="1">
    <source>
        <dbReference type="EMBL" id="KAL3113218.1"/>
    </source>
</evidence>
<dbReference type="EMBL" id="JBICBT010000452">
    <property type="protein sequence ID" value="KAL3113218.1"/>
    <property type="molecule type" value="Genomic_DNA"/>
</dbReference>
<evidence type="ECO:0008006" key="3">
    <source>
        <dbReference type="Google" id="ProtNLM"/>
    </source>
</evidence>
<reference evidence="1 2" key="1">
    <citation type="submission" date="2024-10" db="EMBL/GenBank/DDBJ databases">
        <authorList>
            <person name="Kim D."/>
        </authorList>
    </citation>
    <scope>NUCLEOTIDE SEQUENCE [LARGE SCALE GENOMIC DNA]</scope>
    <source>
        <strain evidence="1">BH-2024</strain>
    </source>
</reference>
<dbReference type="Proteomes" id="UP001620626">
    <property type="component" value="Unassembled WGS sequence"/>
</dbReference>
<organism evidence="1 2">
    <name type="scientific">Heterodera trifolii</name>
    <dbReference type="NCBI Taxonomy" id="157864"/>
    <lineage>
        <taxon>Eukaryota</taxon>
        <taxon>Metazoa</taxon>
        <taxon>Ecdysozoa</taxon>
        <taxon>Nematoda</taxon>
        <taxon>Chromadorea</taxon>
        <taxon>Rhabditida</taxon>
        <taxon>Tylenchina</taxon>
        <taxon>Tylenchomorpha</taxon>
        <taxon>Tylenchoidea</taxon>
        <taxon>Heteroderidae</taxon>
        <taxon>Heteroderinae</taxon>
        <taxon>Heterodera</taxon>
    </lineage>
</organism>